<dbReference type="RefSeq" id="WP_188673878.1">
    <property type="nucleotide sequence ID" value="NZ_BMJH01000002.1"/>
</dbReference>
<keyword evidence="2" id="KW-0808">Transferase</keyword>
<dbReference type="PANTHER" id="PTHR12526">
    <property type="entry name" value="GLYCOSYLTRANSFERASE"/>
    <property type="match status" value="1"/>
</dbReference>
<reference evidence="4" key="2">
    <citation type="submission" date="2020-09" db="EMBL/GenBank/DDBJ databases">
        <authorList>
            <person name="Sun Q."/>
            <person name="Zhou Y."/>
        </authorList>
    </citation>
    <scope>NUCLEOTIDE SEQUENCE</scope>
    <source>
        <strain evidence="4">CGMCC 1.15478</strain>
    </source>
</reference>
<dbReference type="Gene3D" id="3.40.50.2000">
    <property type="entry name" value="Glycogen Phosphorylase B"/>
    <property type="match status" value="2"/>
</dbReference>
<evidence type="ECO:0000256" key="2">
    <source>
        <dbReference type="ARBA" id="ARBA00022679"/>
    </source>
</evidence>
<evidence type="ECO:0000259" key="3">
    <source>
        <dbReference type="Pfam" id="PF00534"/>
    </source>
</evidence>
<comment type="caution">
    <text evidence="4">The sequence shown here is derived from an EMBL/GenBank/DDBJ whole genome shotgun (WGS) entry which is preliminary data.</text>
</comment>
<dbReference type="EMBL" id="BMJH01000002">
    <property type="protein sequence ID" value="GGC67145.1"/>
    <property type="molecule type" value="Genomic_DNA"/>
</dbReference>
<dbReference type="Pfam" id="PF00534">
    <property type="entry name" value="Glycos_transf_1"/>
    <property type="match status" value="1"/>
</dbReference>
<dbReference type="InterPro" id="IPR001296">
    <property type="entry name" value="Glyco_trans_1"/>
</dbReference>
<gene>
    <name evidence="4" type="ORF">GCM10011410_19770</name>
</gene>
<name>A0A916XE30_9ACTN</name>
<dbReference type="PANTHER" id="PTHR12526:SF510">
    <property type="entry name" value="D-INOSITOL 3-PHOSPHATE GLYCOSYLTRANSFERASE"/>
    <property type="match status" value="1"/>
</dbReference>
<dbReference type="Proteomes" id="UP000641514">
    <property type="component" value="Unassembled WGS sequence"/>
</dbReference>
<organism evidence="4 5">
    <name type="scientific">Hoyosella rhizosphaerae</name>
    <dbReference type="NCBI Taxonomy" id="1755582"/>
    <lineage>
        <taxon>Bacteria</taxon>
        <taxon>Bacillati</taxon>
        <taxon>Actinomycetota</taxon>
        <taxon>Actinomycetes</taxon>
        <taxon>Mycobacteriales</taxon>
        <taxon>Hoyosellaceae</taxon>
        <taxon>Hoyosella</taxon>
    </lineage>
</organism>
<dbReference type="SUPFAM" id="SSF53756">
    <property type="entry name" value="UDP-Glycosyltransferase/glycogen phosphorylase"/>
    <property type="match status" value="1"/>
</dbReference>
<dbReference type="AlphaFoldDB" id="A0A916XE30"/>
<evidence type="ECO:0000256" key="1">
    <source>
        <dbReference type="ARBA" id="ARBA00022676"/>
    </source>
</evidence>
<evidence type="ECO:0000313" key="5">
    <source>
        <dbReference type="Proteomes" id="UP000641514"/>
    </source>
</evidence>
<keyword evidence="1" id="KW-0328">Glycosyltransferase</keyword>
<proteinExistence type="predicted"/>
<reference evidence="4" key="1">
    <citation type="journal article" date="2014" name="Int. J. Syst. Evol. Microbiol.">
        <title>Complete genome sequence of Corynebacterium casei LMG S-19264T (=DSM 44701T), isolated from a smear-ripened cheese.</title>
        <authorList>
            <consortium name="US DOE Joint Genome Institute (JGI-PGF)"/>
            <person name="Walter F."/>
            <person name="Albersmeier A."/>
            <person name="Kalinowski J."/>
            <person name="Ruckert C."/>
        </authorList>
    </citation>
    <scope>NUCLEOTIDE SEQUENCE</scope>
    <source>
        <strain evidence="4">CGMCC 1.15478</strain>
    </source>
</reference>
<dbReference type="GO" id="GO:0016757">
    <property type="term" value="F:glycosyltransferase activity"/>
    <property type="evidence" value="ECO:0007669"/>
    <property type="project" value="UniProtKB-KW"/>
</dbReference>
<accession>A0A916XE30</accession>
<evidence type="ECO:0000313" key="4">
    <source>
        <dbReference type="EMBL" id="GGC67145.1"/>
    </source>
</evidence>
<sequence>MARTSKVKYGTYLAVIPRYRKACYNVIDETLGSEITHWSGNRWLDETITTAVETPNLVETKNYPLLKRKVFWQGGHLRDAIAAENLIINLNPRDLSAWYLLAARKIMKRRTIAWGHLFPRAGHNSPTARVRRVMRRLADGTILYDYASLEHAKREVPGQPVWVAPNAIYRKSELQPIPPADTRNRILYVGRLVEVKAIDRLLYGFARSGLSEQGAVLTIVGNGPQKEALQQLARDLGIEQSTEFIPGVYDAAALRKLYAETVCSVSPGYAGLSITQSLGFGVPIVVSENELHAPEIELDSTGGVLYYDSSTENGLAGALVKVYQNPDQVDGEALRAYVHDTYSAEEMAGGVINALRGESPQ</sequence>
<feature type="domain" description="Glycosyl transferase family 1" evidence="3">
    <location>
        <begin position="176"/>
        <end position="326"/>
    </location>
</feature>
<protein>
    <recommendedName>
        <fullName evidence="3">Glycosyl transferase family 1 domain-containing protein</fullName>
    </recommendedName>
</protein>
<dbReference type="CDD" id="cd03801">
    <property type="entry name" value="GT4_PimA-like"/>
    <property type="match status" value="1"/>
</dbReference>
<keyword evidence="5" id="KW-1185">Reference proteome</keyword>